<dbReference type="Pfam" id="PF02515">
    <property type="entry name" value="CoA_transf_3"/>
    <property type="match status" value="1"/>
</dbReference>
<keyword evidence="1 2" id="KW-0808">Transferase</keyword>
<name>A0A562MJI1_9HYPH</name>
<dbReference type="EMBL" id="VLKT01000078">
    <property type="protein sequence ID" value="TWI20052.1"/>
    <property type="molecule type" value="Genomic_DNA"/>
</dbReference>
<dbReference type="GO" id="GO:0008410">
    <property type="term" value="F:CoA-transferase activity"/>
    <property type="evidence" value="ECO:0007669"/>
    <property type="project" value="TreeGrafter"/>
</dbReference>
<reference evidence="2 3" key="1">
    <citation type="journal article" date="2015" name="Stand. Genomic Sci.">
        <title>Genomic Encyclopedia of Bacterial and Archaeal Type Strains, Phase III: the genomes of soil and plant-associated and newly described type strains.</title>
        <authorList>
            <person name="Whitman W.B."/>
            <person name="Woyke T."/>
            <person name="Klenk H.P."/>
            <person name="Zhou Y."/>
            <person name="Lilburn T.G."/>
            <person name="Beck B.J."/>
            <person name="De Vos P."/>
            <person name="Vandamme P."/>
            <person name="Eisen J.A."/>
            <person name="Garrity G."/>
            <person name="Hugenholtz P."/>
            <person name="Kyrpides N.C."/>
        </authorList>
    </citation>
    <scope>NUCLEOTIDE SEQUENCE [LARGE SCALE GENOMIC DNA]</scope>
    <source>
        <strain evidence="2 3">CGMCC 1.2546</strain>
    </source>
</reference>
<dbReference type="InterPro" id="IPR050483">
    <property type="entry name" value="CoA-transferase_III_domain"/>
</dbReference>
<evidence type="ECO:0000313" key="3">
    <source>
        <dbReference type="Proteomes" id="UP000317122"/>
    </source>
</evidence>
<organism evidence="2 3">
    <name type="scientific">Mesorhizobium tianshanense</name>
    <dbReference type="NCBI Taxonomy" id="39844"/>
    <lineage>
        <taxon>Bacteria</taxon>
        <taxon>Pseudomonadati</taxon>
        <taxon>Pseudomonadota</taxon>
        <taxon>Alphaproteobacteria</taxon>
        <taxon>Hyphomicrobiales</taxon>
        <taxon>Phyllobacteriaceae</taxon>
        <taxon>Mesorhizobium</taxon>
    </lineage>
</organism>
<dbReference type="OrthoDB" id="9806585at2"/>
<dbReference type="Proteomes" id="UP000317122">
    <property type="component" value="Unassembled WGS sequence"/>
</dbReference>
<dbReference type="RefSeq" id="WP_145722953.1">
    <property type="nucleotide sequence ID" value="NZ_BSPF01000142.1"/>
</dbReference>
<gene>
    <name evidence="2" type="ORF">IQ26_07023</name>
</gene>
<protein>
    <submittedName>
        <fullName evidence="2">Crotonobetainyl-CoA:carnitine CoA-transferase CaiB-like acyl-CoA transferase</fullName>
    </submittedName>
</protein>
<dbReference type="InterPro" id="IPR023606">
    <property type="entry name" value="CoA-Trfase_III_dom_1_sf"/>
</dbReference>
<sequence length="390" mass="42002">MTEPPLKGIRVIELARILAGPWAGQLLADLGADVIKVESPDGGDDTRKWGPPFVMSHDGENLSAAYYHSCNRGKRSIAVDFSTPEGAETIRRLVATSDVLIENFKLGGLKKYGLDYDSLHKINPRLIYCSITGFGQDGPYAPRAGYDFIIQGMAGMMSITGEAGREPQKAGVAISDIFTGLYSVVAIQAALRHAEKTGEGQHIDMALYDTQISTLGNQNLNYLVSGKSPVQMGNAHMNIAPYEVVPVKDGHIILAIGNDGQFAKFCAAVGLGLSSNPDFATNPARVANRAKLREHIIDALKTFDRDPLLAKLEAASVPASPINNIGQMFADPQTIARGMRLDLDDGHGNLLPSVRAPMVMSGTPLVYERPSPRLGEHTEEILAELERSGK</sequence>
<dbReference type="PANTHER" id="PTHR48207:SF3">
    <property type="entry name" value="SUCCINATE--HYDROXYMETHYLGLUTARATE COA-TRANSFERASE"/>
    <property type="match status" value="1"/>
</dbReference>
<evidence type="ECO:0000256" key="1">
    <source>
        <dbReference type="ARBA" id="ARBA00022679"/>
    </source>
</evidence>
<keyword evidence="3" id="KW-1185">Reference proteome</keyword>
<dbReference type="PANTHER" id="PTHR48207">
    <property type="entry name" value="SUCCINATE--HYDROXYMETHYLGLUTARATE COA-TRANSFERASE"/>
    <property type="match status" value="1"/>
</dbReference>
<dbReference type="Gene3D" id="3.40.50.10540">
    <property type="entry name" value="Crotonobetainyl-coa:carnitine coa-transferase, domain 1"/>
    <property type="match status" value="1"/>
</dbReference>
<dbReference type="SUPFAM" id="SSF89796">
    <property type="entry name" value="CoA-transferase family III (CaiB/BaiF)"/>
    <property type="match status" value="1"/>
</dbReference>
<comment type="caution">
    <text evidence="2">The sequence shown here is derived from an EMBL/GenBank/DDBJ whole genome shotgun (WGS) entry which is preliminary data.</text>
</comment>
<dbReference type="AlphaFoldDB" id="A0A562MJI1"/>
<proteinExistence type="predicted"/>
<dbReference type="InterPro" id="IPR003673">
    <property type="entry name" value="CoA-Trfase_fam_III"/>
</dbReference>
<accession>A0A562MJI1</accession>
<dbReference type="Gene3D" id="3.30.1540.10">
    <property type="entry name" value="formyl-coa transferase, domain 3"/>
    <property type="match status" value="1"/>
</dbReference>
<dbReference type="InterPro" id="IPR044855">
    <property type="entry name" value="CoA-Trfase_III_dom3_sf"/>
</dbReference>
<evidence type="ECO:0000313" key="2">
    <source>
        <dbReference type="EMBL" id="TWI20052.1"/>
    </source>
</evidence>